<protein>
    <submittedName>
        <fullName evidence="2">Uncharacterized protein</fullName>
    </submittedName>
</protein>
<sequence length="77" mass="8184">MSSTSNTTPSNAAAVPRYSTTAPPPYTSSDIQSVASKNSTSKSVLEKMFKRCKIPYAIEEGLCANAPDSLRGGTKRK</sequence>
<feature type="compositionally biased region" description="Polar residues" evidence="1">
    <location>
        <begin position="27"/>
        <end position="40"/>
    </location>
</feature>
<dbReference type="EMBL" id="ML976009">
    <property type="protein sequence ID" value="KAF1945483.1"/>
    <property type="molecule type" value="Genomic_DNA"/>
</dbReference>
<gene>
    <name evidence="2" type="ORF">EJ02DRAFT_451514</name>
</gene>
<evidence type="ECO:0000313" key="3">
    <source>
        <dbReference type="Proteomes" id="UP000800038"/>
    </source>
</evidence>
<feature type="compositionally biased region" description="Low complexity" evidence="1">
    <location>
        <begin position="1"/>
        <end position="14"/>
    </location>
</feature>
<dbReference type="AlphaFoldDB" id="A0A6A5SYY1"/>
<dbReference type="OrthoDB" id="3694665at2759"/>
<name>A0A6A5SYY1_9PLEO</name>
<accession>A0A6A5SYY1</accession>
<reference evidence="2" key="1">
    <citation type="journal article" date="2020" name="Stud. Mycol.">
        <title>101 Dothideomycetes genomes: a test case for predicting lifestyles and emergence of pathogens.</title>
        <authorList>
            <person name="Haridas S."/>
            <person name="Albert R."/>
            <person name="Binder M."/>
            <person name="Bloem J."/>
            <person name="Labutti K."/>
            <person name="Salamov A."/>
            <person name="Andreopoulos B."/>
            <person name="Baker S."/>
            <person name="Barry K."/>
            <person name="Bills G."/>
            <person name="Bluhm B."/>
            <person name="Cannon C."/>
            <person name="Castanera R."/>
            <person name="Culley D."/>
            <person name="Daum C."/>
            <person name="Ezra D."/>
            <person name="Gonzalez J."/>
            <person name="Henrissat B."/>
            <person name="Kuo A."/>
            <person name="Liang C."/>
            <person name="Lipzen A."/>
            <person name="Lutzoni F."/>
            <person name="Magnuson J."/>
            <person name="Mondo S."/>
            <person name="Nolan M."/>
            <person name="Ohm R."/>
            <person name="Pangilinan J."/>
            <person name="Park H.-J."/>
            <person name="Ramirez L."/>
            <person name="Alfaro M."/>
            <person name="Sun H."/>
            <person name="Tritt A."/>
            <person name="Yoshinaga Y."/>
            <person name="Zwiers L.-H."/>
            <person name="Turgeon B."/>
            <person name="Goodwin S."/>
            <person name="Spatafora J."/>
            <person name="Crous P."/>
            <person name="Grigoriev I."/>
        </authorList>
    </citation>
    <scope>NUCLEOTIDE SEQUENCE</scope>
    <source>
        <strain evidence="2">CBS 161.51</strain>
    </source>
</reference>
<dbReference type="Proteomes" id="UP000800038">
    <property type="component" value="Unassembled WGS sequence"/>
</dbReference>
<organism evidence="2 3">
    <name type="scientific">Clathrospora elynae</name>
    <dbReference type="NCBI Taxonomy" id="706981"/>
    <lineage>
        <taxon>Eukaryota</taxon>
        <taxon>Fungi</taxon>
        <taxon>Dikarya</taxon>
        <taxon>Ascomycota</taxon>
        <taxon>Pezizomycotina</taxon>
        <taxon>Dothideomycetes</taxon>
        <taxon>Pleosporomycetidae</taxon>
        <taxon>Pleosporales</taxon>
        <taxon>Diademaceae</taxon>
        <taxon>Clathrospora</taxon>
    </lineage>
</organism>
<evidence type="ECO:0000256" key="1">
    <source>
        <dbReference type="SAM" id="MobiDB-lite"/>
    </source>
</evidence>
<evidence type="ECO:0000313" key="2">
    <source>
        <dbReference type="EMBL" id="KAF1945483.1"/>
    </source>
</evidence>
<proteinExistence type="predicted"/>
<feature type="region of interest" description="Disordered" evidence="1">
    <location>
        <begin position="1"/>
        <end position="40"/>
    </location>
</feature>
<keyword evidence="3" id="KW-1185">Reference proteome</keyword>